<keyword evidence="5" id="KW-0677">Repeat</keyword>
<keyword evidence="8 9" id="KW-0472">Membrane</keyword>
<accession>A0A8K0AG21</accession>
<dbReference type="GO" id="GO:0022857">
    <property type="term" value="F:transmembrane transporter activity"/>
    <property type="evidence" value="ECO:0007669"/>
    <property type="project" value="TreeGrafter"/>
</dbReference>
<evidence type="ECO:0000256" key="3">
    <source>
        <dbReference type="ARBA" id="ARBA00022448"/>
    </source>
</evidence>
<evidence type="ECO:0000256" key="2">
    <source>
        <dbReference type="ARBA" id="ARBA00006375"/>
    </source>
</evidence>
<keyword evidence="3 10" id="KW-0813">Transport</keyword>
<proteinExistence type="inferred from homology"/>
<evidence type="ECO:0000256" key="1">
    <source>
        <dbReference type="ARBA" id="ARBA00004225"/>
    </source>
</evidence>
<name>A0A8K0AG21_ANDGO</name>
<dbReference type="Gene3D" id="1.50.40.10">
    <property type="entry name" value="Mitochondrial carrier domain"/>
    <property type="match status" value="2"/>
</dbReference>
<feature type="repeat" description="Solcar" evidence="9">
    <location>
        <begin position="110"/>
        <end position="196"/>
    </location>
</feature>
<evidence type="ECO:0000256" key="4">
    <source>
        <dbReference type="ARBA" id="ARBA00022692"/>
    </source>
</evidence>
<dbReference type="GO" id="GO:0031966">
    <property type="term" value="C:mitochondrial membrane"/>
    <property type="evidence" value="ECO:0007669"/>
    <property type="project" value="UniProtKB-SubCell"/>
</dbReference>
<protein>
    <submittedName>
        <fullName evidence="11">Mitochondrial solute carrier family 25 (Mitochondrial carnitine/acylcarnitine transporter) member 20/29</fullName>
    </submittedName>
</protein>
<comment type="similarity">
    <text evidence="2 10">Belongs to the mitochondrial carrier (TC 2.A.29) family.</text>
</comment>
<dbReference type="OrthoDB" id="193856at2759"/>
<dbReference type="Pfam" id="PF00153">
    <property type="entry name" value="Mito_carr"/>
    <property type="match status" value="3"/>
</dbReference>
<evidence type="ECO:0000313" key="11">
    <source>
        <dbReference type="EMBL" id="KAF0852245.1"/>
    </source>
</evidence>
<dbReference type="InterPro" id="IPR018108">
    <property type="entry name" value="MCP_transmembrane"/>
</dbReference>
<evidence type="ECO:0000313" key="12">
    <source>
        <dbReference type="Proteomes" id="UP000799049"/>
    </source>
</evidence>
<dbReference type="PRINTS" id="PR00926">
    <property type="entry name" value="MITOCARRIER"/>
</dbReference>
<dbReference type="InterPro" id="IPR002067">
    <property type="entry name" value="MCP"/>
</dbReference>
<keyword evidence="12" id="KW-1185">Reference proteome</keyword>
<evidence type="ECO:0000256" key="7">
    <source>
        <dbReference type="ARBA" id="ARBA00023128"/>
    </source>
</evidence>
<dbReference type="InterPro" id="IPR050567">
    <property type="entry name" value="Mitochondrial_Carrier"/>
</dbReference>
<keyword evidence="7" id="KW-0496">Mitochondrion</keyword>
<reference evidence="11" key="1">
    <citation type="submission" date="2019-09" db="EMBL/GenBank/DDBJ databases">
        <title>The Mitochondrial Proteome of the Jakobid, Andalucia godoyi, a Protist With the Most Gene-Rich and Bacteria-Like Mitochondrial Genome.</title>
        <authorList>
            <person name="Gray M.W."/>
            <person name="Burger G."/>
            <person name="Derelle R."/>
            <person name="Klimes V."/>
            <person name="Leger M."/>
            <person name="Sarrasin M."/>
            <person name="Vlcek C."/>
            <person name="Roger A.J."/>
            <person name="Elias M."/>
            <person name="Lang B.F."/>
        </authorList>
    </citation>
    <scope>NUCLEOTIDE SEQUENCE</scope>
    <source>
        <strain evidence="11">And28</strain>
    </source>
</reference>
<evidence type="ECO:0000256" key="8">
    <source>
        <dbReference type="ARBA" id="ARBA00023136"/>
    </source>
</evidence>
<evidence type="ECO:0000256" key="5">
    <source>
        <dbReference type="ARBA" id="ARBA00022737"/>
    </source>
</evidence>
<dbReference type="PANTHER" id="PTHR45624">
    <property type="entry name" value="MITOCHONDRIAL BASIC AMINO ACIDS TRANSPORTER-RELATED"/>
    <property type="match status" value="1"/>
</dbReference>
<dbReference type="EMBL" id="VRVR01000050">
    <property type="protein sequence ID" value="KAF0852245.1"/>
    <property type="molecule type" value="Genomic_DNA"/>
</dbReference>
<keyword evidence="6" id="KW-1133">Transmembrane helix</keyword>
<dbReference type="Proteomes" id="UP000799049">
    <property type="component" value="Unassembled WGS sequence"/>
</dbReference>
<dbReference type="SUPFAM" id="SSF103506">
    <property type="entry name" value="Mitochondrial carrier"/>
    <property type="match status" value="1"/>
</dbReference>
<dbReference type="InterPro" id="IPR023395">
    <property type="entry name" value="MCP_dom_sf"/>
</dbReference>
<evidence type="ECO:0000256" key="6">
    <source>
        <dbReference type="ARBA" id="ARBA00022989"/>
    </source>
</evidence>
<evidence type="ECO:0000256" key="9">
    <source>
        <dbReference type="PROSITE-ProRule" id="PRU00282"/>
    </source>
</evidence>
<comment type="caution">
    <text evidence="11">The sequence shown here is derived from an EMBL/GenBank/DDBJ whole genome shotgun (WGS) entry which is preliminary data.</text>
</comment>
<dbReference type="PROSITE" id="PS50920">
    <property type="entry name" value="SOLCAR"/>
    <property type="match status" value="3"/>
</dbReference>
<comment type="subcellular location">
    <subcellularLocation>
        <location evidence="1">Mitochondrion membrane</location>
        <topology evidence="1">Multi-pass membrane protein</topology>
    </subcellularLocation>
</comment>
<feature type="repeat" description="Solcar" evidence="9">
    <location>
        <begin position="203"/>
        <end position="294"/>
    </location>
</feature>
<gene>
    <name evidence="11" type="ORF">ANDGO_07901</name>
</gene>
<sequence length="300" mass="33124">MKDDSKLFSGREFITGTIAGISGGIAGYPLDTIRVRMQVASAADHATKHSSSFRSFKTIMASESASYKTFFRGAAAPAVGVVLQNALLFGITANLQRCFSVRNDDPPSHAKYGAIFAAGTVSGAINCVVASPVDLIKIQMQVHPERAFQNSWDCVRRIVRTSGIRNGLLSGYWPTMIRDAHSYGFYFASYQMSMDLLQTTKLDSHISSFISGGIAGMLCWITSYPMDIIKSRMQGQDILLPLQKREFPSMMSCWTHTIRHDGWMCLWRGLNIALARAFIVNGVTFAVYHSGNQMFDSLKS</sequence>
<feature type="repeat" description="Solcar" evidence="9">
    <location>
        <begin position="11"/>
        <end position="98"/>
    </location>
</feature>
<dbReference type="PANTHER" id="PTHR45624:SF10">
    <property type="entry name" value="SLC (SOLUTE CARRIER) HOMOLOG"/>
    <property type="match status" value="1"/>
</dbReference>
<dbReference type="AlphaFoldDB" id="A0A8K0AG21"/>
<keyword evidence="4 9" id="KW-0812">Transmembrane</keyword>
<evidence type="ECO:0000256" key="10">
    <source>
        <dbReference type="RuleBase" id="RU000488"/>
    </source>
</evidence>
<organism evidence="11 12">
    <name type="scientific">Andalucia godoyi</name>
    <name type="common">Flagellate</name>
    <dbReference type="NCBI Taxonomy" id="505711"/>
    <lineage>
        <taxon>Eukaryota</taxon>
        <taxon>Discoba</taxon>
        <taxon>Jakobida</taxon>
        <taxon>Andalucina</taxon>
        <taxon>Andaluciidae</taxon>
        <taxon>Andalucia</taxon>
    </lineage>
</organism>